<evidence type="ECO:0000256" key="3">
    <source>
        <dbReference type="ARBA" id="ARBA00023125"/>
    </source>
</evidence>
<comment type="subunit">
    <text evidence="4">The methyltransferase is composed of M and S polypeptides.</text>
</comment>
<dbReference type="InterPro" id="IPR051212">
    <property type="entry name" value="Type-I_RE_S_subunit"/>
</dbReference>
<dbReference type="PANTHER" id="PTHR43140:SF1">
    <property type="entry name" value="TYPE I RESTRICTION ENZYME ECOKI SPECIFICITY SUBUNIT"/>
    <property type="match status" value="1"/>
</dbReference>
<dbReference type="InterPro" id="IPR000055">
    <property type="entry name" value="Restrct_endonuc_typeI_TRD"/>
</dbReference>
<keyword evidence="3" id="KW-0238">DNA-binding</keyword>
<organism evidence="6 7">
    <name type="scientific">Mediterraneibacter hominis</name>
    <dbReference type="NCBI Taxonomy" id="2763054"/>
    <lineage>
        <taxon>Bacteria</taxon>
        <taxon>Bacillati</taxon>
        <taxon>Bacillota</taxon>
        <taxon>Clostridia</taxon>
        <taxon>Lachnospirales</taxon>
        <taxon>Lachnospiraceae</taxon>
        <taxon>Mediterraneibacter</taxon>
    </lineage>
</organism>
<evidence type="ECO:0000313" key="7">
    <source>
        <dbReference type="Proteomes" id="UP000652477"/>
    </source>
</evidence>
<dbReference type="SUPFAM" id="SSF116734">
    <property type="entry name" value="DNA methylase specificity domain"/>
    <property type="match status" value="2"/>
</dbReference>
<dbReference type="Proteomes" id="UP000652477">
    <property type="component" value="Unassembled WGS sequence"/>
</dbReference>
<dbReference type="PANTHER" id="PTHR43140">
    <property type="entry name" value="TYPE-1 RESTRICTION ENZYME ECOKI SPECIFICITY PROTEIN"/>
    <property type="match status" value="1"/>
</dbReference>
<keyword evidence="6" id="KW-0540">Nuclease</keyword>
<evidence type="ECO:0000313" key="6">
    <source>
        <dbReference type="EMBL" id="MBC5690368.1"/>
    </source>
</evidence>
<keyword evidence="2" id="KW-0680">Restriction system</keyword>
<evidence type="ECO:0000256" key="1">
    <source>
        <dbReference type="ARBA" id="ARBA00010923"/>
    </source>
</evidence>
<keyword evidence="6" id="KW-0255">Endonuclease</keyword>
<dbReference type="Gene3D" id="3.90.220.20">
    <property type="entry name" value="DNA methylase specificity domains"/>
    <property type="match status" value="2"/>
</dbReference>
<protein>
    <submittedName>
        <fullName evidence="6">Restriction endonuclease subunit S</fullName>
    </submittedName>
</protein>
<name>A0A923LL77_9FIRM</name>
<sequence>MNKLEQLITELCPEGAEYKALGELGEFYSGLSGKSKDDFSNGNAKLITYMNVFSNLSLKIDVADKVKIGENENQNTIQYGDVLFTGSSETPEECGMSSVLTSITDEKLYLNSFCFGFRFYDKKLMLPEFSKYVFRSSEIRKQIKRTASGVTRFNVSKKKMEKVTIPLPPLPVQEEIVRILDKFTELTAKLTAELTAELTARKHQYEYYSESLLNFIEEYDCKKIKLKEICDIYLGLTATPKYTNSGVKFISAQNTSKDFLDLENVKYISEIDYAKATSNAKPKRGDILFTRVGSNLGHPVIIDTDEKLCIFVSLGFLRIKNKNIVSNRYLKHWMNTDLFWSQVRKKVFGAAKVNLNTGWLKEFELTLPPIDIQEKIVNHLDCFEKYFNFLYDDLSLEIETRQKQYEYYRDKLLTFKKKEAAENE</sequence>
<feature type="domain" description="Type I restriction modification DNA specificity" evidence="5">
    <location>
        <begin position="13"/>
        <end position="199"/>
    </location>
</feature>
<comment type="caution">
    <text evidence="6">The sequence shown here is derived from an EMBL/GenBank/DDBJ whole genome shotgun (WGS) entry which is preliminary data.</text>
</comment>
<evidence type="ECO:0000256" key="4">
    <source>
        <dbReference type="ARBA" id="ARBA00038652"/>
    </source>
</evidence>
<dbReference type="GO" id="GO:0009307">
    <property type="term" value="P:DNA restriction-modification system"/>
    <property type="evidence" value="ECO:0007669"/>
    <property type="project" value="UniProtKB-KW"/>
</dbReference>
<feature type="domain" description="Type I restriction modification DNA specificity" evidence="5">
    <location>
        <begin position="220"/>
        <end position="388"/>
    </location>
</feature>
<evidence type="ECO:0000256" key="2">
    <source>
        <dbReference type="ARBA" id="ARBA00022747"/>
    </source>
</evidence>
<dbReference type="EMBL" id="JACOPF010000004">
    <property type="protein sequence ID" value="MBC5690368.1"/>
    <property type="molecule type" value="Genomic_DNA"/>
</dbReference>
<reference evidence="6" key="1">
    <citation type="submission" date="2020-08" db="EMBL/GenBank/DDBJ databases">
        <title>Genome public.</title>
        <authorList>
            <person name="Liu C."/>
            <person name="Sun Q."/>
        </authorList>
    </citation>
    <scope>NUCLEOTIDE SEQUENCE</scope>
    <source>
        <strain evidence="6">NSJ-55</strain>
    </source>
</reference>
<dbReference type="AlphaFoldDB" id="A0A923LL77"/>
<proteinExistence type="inferred from homology"/>
<evidence type="ECO:0000259" key="5">
    <source>
        <dbReference type="Pfam" id="PF01420"/>
    </source>
</evidence>
<comment type="similarity">
    <text evidence="1">Belongs to the type-I restriction system S methylase family.</text>
</comment>
<dbReference type="RefSeq" id="WP_186877017.1">
    <property type="nucleotide sequence ID" value="NZ_JACOPF010000004.1"/>
</dbReference>
<dbReference type="InterPro" id="IPR044946">
    <property type="entry name" value="Restrct_endonuc_typeI_TRD_sf"/>
</dbReference>
<keyword evidence="6" id="KW-0378">Hydrolase</keyword>
<accession>A0A923LL77</accession>
<dbReference type="GO" id="GO:0003677">
    <property type="term" value="F:DNA binding"/>
    <property type="evidence" value="ECO:0007669"/>
    <property type="project" value="UniProtKB-KW"/>
</dbReference>
<dbReference type="GO" id="GO:0004519">
    <property type="term" value="F:endonuclease activity"/>
    <property type="evidence" value="ECO:0007669"/>
    <property type="project" value="UniProtKB-KW"/>
</dbReference>
<dbReference type="Pfam" id="PF01420">
    <property type="entry name" value="Methylase_S"/>
    <property type="match status" value="2"/>
</dbReference>
<keyword evidence="7" id="KW-1185">Reference proteome</keyword>
<gene>
    <name evidence="6" type="ORF">H8S37_15740</name>
</gene>